<keyword evidence="1" id="KW-0175">Coiled coil</keyword>
<organism evidence="2 3">
    <name type="scientific">Halalkalibacter nanhaiisediminis</name>
    <dbReference type="NCBI Taxonomy" id="688079"/>
    <lineage>
        <taxon>Bacteria</taxon>
        <taxon>Bacillati</taxon>
        <taxon>Bacillota</taxon>
        <taxon>Bacilli</taxon>
        <taxon>Bacillales</taxon>
        <taxon>Bacillaceae</taxon>
        <taxon>Halalkalibacter</taxon>
    </lineage>
</organism>
<evidence type="ECO:0000313" key="3">
    <source>
        <dbReference type="Proteomes" id="UP000315711"/>
    </source>
</evidence>
<evidence type="ECO:0000256" key="1">
    <source>
        <dbReference type="SAM" id="Coils"/>
    </source>
</evidence>
<comment type="caution">
    <text evidence="2">The sequence shown here is derived from an EMBL/GenBank/DDBJ whole genome shotgun (WGS) entry which is preliminary data.</text>
</comment>
<gene>
    <name evidence="2" type="ORF">IQ10_01976</name>
</gene>
<evidence type="ECO:0000313" key="2">
    <source>
        <dbReference type="EMBL" id="TWI56088.1"/>
    </source>
</evidence>
<dbReference type="EMBL" id="VLKZ01000005">
    <property type="protein sequence ID" value="TWI56088.1"/>
    <property type="molecule type" value="Genomic_DNA"/>
</dbReference>
<keyword evidence="3" id="KW-1185">Reference proteome</keyword>
<proteinExistence type="predicted"/>
<protein>
    <submittedName>
        <fullName evidence="2">Uncharacterized protein</fullName>
    </submittedName>
</protein>
<dbReference type="AlphaFoldDB" id="A0A562QH59"/>
<feature type="coiled-coil region" evidence="1">
    <location>
        <begin position="89"/>
        <end position="116"/>
    </location>
</feature>
<name>A0A562QH59_9BACI</name>
<dbReference type="Proteomes" id="UP000315711">
    <property type="component" value="Unassembled WGS sequence"/>
</dbReference>
<dbReference type="RefSeq" id="WP_144450284.1">
    <property type="nucleotide sequence ID" value="NZ_VLKZ01000005.1"/>
</dbReference>
<accession>A0A562QH59</accession>
<reference evidence="2 3" key="1">
    <citation type="journal article" date="2015" name="Stand. Genomic Sci.">
        <title>Genomic Encyclopedia of Bacterial and Archaeal Type Strains, Phase III: the genomes of soil and plant-associated and newly described type strains.</title>
        <authorList>
            <person name="Whitman W.B."/>
            <person name="Woyke T."/>
            <person name="Klenk H.P."/>
            <person name="Zhou Y."/>
            <person name="Lilburn T.G."/>
            <person name="Beck B.J."/>
            <person name="De Vos P."/>
            <person name="Vandamme P."/>
            <person name="Eisen J.A."/>
            <person name="Garrity G."/>
            <person name="Hugenholtz P."/>
            <person name="Kyrpides N.C."/>
        </authorList>
    </citation>
    <scope>NUCLEOTIDE SEQUENCE [LARGE SCALE GENOMIC DNA]</scope>
    <source>
        <strain evidence="2 3">CGMCC 1.10116</strain>
    </source>
</reference>
<sequence length="151" mass="17953">MTDIHYNELKKVITTFQSMKKKQEEIKKQFEIISKALSNLQLPESKPTFISDYNWGNLKEYIQRSEKVKSIQEELTEKERLLIDRESLLTNEKEEVDRLKVKIETQLNIINNLINEPSSIYRIEEYSNPFAVGNMENLKRLADLFMKHKSE</sequence>